<keyword evidence="4 9" id="KW-0547">Nucleotide-binding</keyword>
<dbReference type="PROSITE" id="PS00107">
    <property type="entry name" value="PROTEIN_KINASE_ATP"/>
    <property type="match status" value="1"/>
</dbReference>
<reference evidence="11 12" key="1">
    <citation type="submission" date="2019-04" db="EMBL/GenBank/DDBJ databases">
        <title>Fungal friends and foes A comparative genomics study of 23 Aspergillus species from section Flavi.</title>
        <authorList>
            <consortium name="DOE Joint Genome Institute"/>
            <person name="Kjaerbolling I."/>
            <person name="Vesth T.C."/>
            <person name="Frisvad J.C."/>
            <person name="Nybo J.L."/>
            <person name="Theobald S."/>
            <person name="Kildgaard S."/>
            <person name="Petersen T.I."/>
            <person name="Kuo A."/>
            <person name="Sato A."/>
            <person name="Lyhne E.K."/>
            <person name="Kogle M.E."/>
            <person name="Wiebenga A."/>
            <person name="Kun R.S."/>
            <person name="Lubbers R.J."/>
            <person name="Makela M.R."/>
            <person name="Barry K."/>
            <person name="Chovatia M."/>
            <person name="Clum A."/>
            <person name="Daum C."/>
            <person name="Haridas S."/>
            <person name="He G."/>
            <person name="LaButti K."/>
            <person name="Lipzen A."/>
            <person name="Mondo S."/>
            <person name="Pangilinan J."/>
            <person name="Riley R."/>
            <person name="Salamov A."/>
            <person name="Simmons B.A."/>
            <person name="Magnuson J.K."/>
            <person name="Henrissat B."/>
            <person name="Mortensen U.H."/>
            <person name="Larsen T.O."/>
            <person name="De vries R.P."/>
            <person name="Grigoriev I.V."/>
            <person name="Machida M."/>
            <person name="Baker S.E."/>
            <person name="Andersen M.R."/>
        </authorList>
    </citation>
    <scope>NUCLEOTIDE SEQUENCE [LARGE SCALE GENOMIC DNA]</scope>
    <source>
        <strain evidence="11 12">CBS 117618</strain>
    </source>
</reference>
<evidence type="ECO:0000256" key="9">
    <source>
        <dbReference type="PROSITE-ProRule" id="PRU10141"/>
    </source>
</evidence>
<evidence type="ECO:0000256" key="8">
    <source>
        <dbReference type="ARBA" id="ARBA00048679"/>
    </source>
</evidence>
<dbReference type="PANTHER" id="PTHR47634">
    <property type="entry name" value="PROTEIN KINASE DOMAIN-CONTAINING PROTEIN-RELATED"/>
    <property type="match status" value="1"/>
</dbReference>
<dbReference type="InterPro" id="IPR051334">
    <property type="entry name" value="SRPK"/>
</dbReference>
<evidence type="ECO:0000259" key="10">
    <source>
        <dbReference type="PROSITE" id="PS50011"/>
    </source>
</evidence>
<dbReference type="AlphaFoldDB" id="A0A5N6DBM2"/>
<dbReference type="VEuPathDB" id="FungiDB:BDV34DRAFT_237585"/>
<dbReference type="Proteomes" id="UP000326532">
    <property type="component" value="Unassembled WGS sequence"/>
</dbReference>
<sequence length="415" mass="46620">MASRGSSTFGGDSGLPTFEYTPVEGVERLEKYRPGGYHPISIGDVFQERYRVVHKLGYGTYSTTWLCRDKKSDMYVAVKVGTGDSNHQEAAVLDLLNNTPPSLSKHPGRRMIPLIQDRFVLHGPNGTHPYYVTTPARCSVSGSKDGSYKRLFQADTARSLVAQLVLAVEYTHAAGVVHGDLHLGNALLRLPADFDRLSIEELYQRYGTPTTEPANVPPTAILPMWLGKPCEEFSASEVQLLLTDFGEAYSPSTENRRESRTPLAFAPPEARFEPERNLSFSSDIWTLACAIWLILGQRPLFEDILATQDDITAEQVDVLGKLPLECEEGEPNQDRDVRSWDNRFEAHIQRPRRKVGITEFDLVEKIAVIDMLQSMLSFKPEARPTAQDVLQFSWMVNWALPEYEKMCLVSNAPNR</sequence>
<dbReference type="OMA" id="WWTAWEA"/>
<keyword evidence="5 11" id="KW-0418">Kinase</keyword>
<evidence type="ECO:0000256" key="4">
    <source>
        <dbReference type="ARBA" id="ARBA00022741"/>
    </source>
</evidence>
<proteinExistence type="predicted"/>
<feature type="binding site" evidence="9">
    <location>
        <position position="79"/>
    </location>
    <ligand>
        <name>ATP</name>
        <dbReference type="ChEBI" id="CHEBI:30616"/>
    </ligand>
</feature>
<evidence type="ECO:0000256" key="7">
    <source>
        <dbReference type="ARBA" id="ARBA00047899"/>
    </source>
</evidence>
<dbReference type="InterPro" id="IPR011009">
    <property type="entry name" value="Kinase-like_dom_sf"/>
</dbReference>
<dbReference type="Pfam" id="PF00069">
    <property type="entry name" value="Pkinase"/>
    <property type="match status" value="1"/>
</dbReference>
<dbReference type="GO" id="GO:0000245">
    <property type="term" value="P:spliceosomal complex assembly"/>
    <property type="evidence" value="ECO:0007669"/>
    <property type="project" value="TreeGrafter"/>
</dbReference>
<keyword evidence="2" id="KW-0723">Serine/threonine-protein kinase</keyword>
<organism evidence="11 12">
    <name type="scientific">Aspergillus parasiticus</name>
    <dbReference type="NCBI Taxonomy" id="5067"/>
    <lineage>
        <taxon>Eukaryota</taxon>
        <taxon>Fungi</taxon>
        <taxon>Dikarya</taxon>
        <taxon>Ascomycota</taxon>
        <taxon>Pezizomycotina</taxon>
        <taxon>Eurotiomycetes</taxon>
        <taxon>Eurotiomycetidae</taxon>
        <taxon>Eurotiales</taxon>
        <taxon>Aspergillaceae</taxon>
        <taxon>Aspergillus</taxon>
        <taxon>Aspergillus subgen. Circumdati</taxon>
    </lineage>
</organism>
<accession>A0A5N6DBM2</accession>
<dbReference type="PANTHER" id="PTHR47634:SF9">
    <property type="entry name" value="PROTEIN KINASE DOMAIN-CONTAINING PROTEIN-RELATED"/>
    <property type="match status" value="1"/>
</dbReference>
<gene>
    <name evidence="11" type="ORF">BDV34DRAFT_237585</name>
</gene>
<evidence type="ECO:0000313" key="12">
    <source>
        <dbReference type="Proteomes" id="UP000326532"/>
    </source>
</evidence>
<comment type="catalytic activity">
    <reaction evidence="8">
        <text>L-seryl-[protein] + ATP = O-phospho-L-seryl-[protein] + ADP + H(+)</text>
        <dbReference type="Rhea" id="RHEA:17989"/>
        <dbReference type="Rhea" id="RHEA-COMP:9863"/>
        <dbReference type="Rhea" id="RHEA-COMP:11604"/>
        <dbReference type="ChEBI" id="CHEBI:15378"/>
        <dbReference type="ChEBI" id="CHEBI:29999"/>
        <dbReference type="ChEBI" id="CHEBI:30616"/>
        <dbReference type="ChEBI" id="CHEBI:83421"/>
        <dbReference type="ChEBI" id="CHEBI:456216"/>
        <dbReference type="EC" id="2.7.11.1"/>
    </reaction>
</comment>
<keyword evidence="12" id="KW-1185">Reference proteome</keyword>
<dbReference type="EMBL" id="ML735019">
    <property type="protein sequence ID" value="KAB8201510.1"/>
    <property type="molecule type" value="Genomic_DNA"/>
</dbReference>
<dbReference type="GO" id="GO:0004674">
    <property type="term" value="F:protein serine/threonine kinase activity"/>
    <property type="evidence" value="ECO:0007669"/>
    <property type="project" value="UniProtKB-KW"/>
</dbReference>
<evidence type="ECO:0000256" key="6">
    <source>
        <dbReference type="ARBA" id="ARBA00022840"/>
    </source>
</evidence>
<evidence type="ECO:0000256" key="5">
    <source>
        <dbReference type="ARBA" id="ARBA00022777"/>
    </source>
</evidence>
<dbReference type="InterPro" id="IPR000719">
    <property type="entry name" value="Prot_kinase_dom"/>
</dbReference>
<evidence type="ECO:0000256" key="3">
    <source>
        <dbReference type="ARBA" id="ARBA00022679"/>
    </source>
</evidence>
<dbReference type="Gene3D" id="3.30.200.20">
    <property type="entry name" value="Phosphorylase Kinase, domain 1"/>
    <property type="match status" value="1"/>
</dbReference>
<dbReference type="GO" id="GO:0005634">
    <property type="term" value="C:nucleus"/>
    <property type="evidence" value="ECO:0007669"/>
    <property type="project" value="TreeGrafter"/>
</dbReference>
<keyword evidence="6 9" id="KW-0067">ATP-binding</keyword>
<dbReference type="SUPFAM" id="SSF56112">
    <property type="entry name" value="Protein kinase-like (PK-like)"/>
    <property type="match status" value="1"/>
</dbReference>
<feature type="domain" description="Protein kinase" evidence="10">
    <location>
        <begin position="50"/>
        <end position="395"/>
    </location>
</feature>
<dbReference type="SMART" id="SM00220">
    <property type="entry name" value="S_TKc"/>
    <property type="match status" value="1"/>
</dbReference>
<evidence type="ECO:0000256" key="1">
    <source>
        <dbReference type="ARBA" id="ARBA00012513"/>
    </source>
</evidence>
<dbReference type="GO" id="GO:0050684">
    <property type="term" value="P:regulation of mRNA processing"/>
    <property type="evidence" value="ECO:0007669"/>
    <property type="project" value="TreeGrafter"/>
</dbReference>
<evidence type="ECO:0000256" key="2">
    <source>
        <dbReference type="ARBA" id="ARBA00022527"/>
    </source>
</evidence>
<dbReference type="InterPro" id="IPR017441">
    <property type="entry name" value="Protein_kinase_ATP_BS"/>
</dbReference>
<dbReference type="PROSITE" id="PS50011">
    <property type="entry name" value="PROTEIN_KINASE_DOM"/>
    <property type="match status" value="1"/>
</dbReference>
<protein>
    <recommendedName>
        <fullName evidence="1">non-specific serine/threonine protein kinase</fullName>
        <ecNumber evidence="1">2.7.11.1</ecNumber>
    </recommendedName>
</protein>
<dbReference type="GO" id="GO:0005524">
    <property type="term" value="F:ATP binding"/>
    <property type="evidence" value="ECO:0007669"/>
    <property type="project" value="UniProtKB-UniRule"/>
</dbReference>
<dbReference type="Gene3D" id="1.10.510.10">
    <property type="entry name" value="Transferase(Phosphotransferase) domain 1"/>
    <property type="match status" value="1"/>
</dbReference>
<keyword evidence="3" id="KW-0808">Transferase</keyword>
<dbReference type="EC" id="2.7.11.1" evidence="1"/>
<comment type="catalytic activity">
    <reaction evidence="7">
        <text>L-threonyl-[protein] + ATP = O-phospho-L-threonyl-[protein] + ADP + H(+)</text>
        <dbReference type="Rhea" id="RHEA:46608"/>
        <dbReference type="Rhea" id="RHEA-COMP:11060"/>
        <dbReference type="Rhea" id="RHEA-COMP:11605"/>
        <dbReference type="ChEBI" id="CHEBI:15378"/>
        <dbReference type="ChEBI" id="CHEBI:30013"/>
        <dbReference type="ChEBI" id="CHEBI:30616"/>
        <dbReference type="ChEBI" id="CHEBI:61977"/>
        <dbReference type="ChEBI" id="CHEBI:456216"/>
        <dbReference type="EC" id="2.7.11.1"/>
    </reaction>
</comment>
<dbReference type="GO" id="GO:0005737">
    <property type="term" value="C:cytoplasm"/>
    <property type="evidence" value="ECO:0007669"/>
    <property type="project" value="TreeGrafter"/>
</dbReference>
<evidence type="ECO:0000313" key="11">
    <source>
        <dbReference type="EMBL" id="KAB8201510.1"/>
    </source>
</evidence>
<name>A0A5N6DBM2_ASPPA</name>